<dbReference type="NCBIfam" id="TIGR02070">
    <property type="entry name" value="mono_pep_trsgly"/>
    <property type="match status" value="1"/>
</dbReference>
<feature type="domain" description="Glycosyl transferase family 51" evidence="13">
    <location>
        <begin position="259"/>
        <end position="424"/>
    </location>
</feature>
<feature type="compositionally biased region" description="Low complexity" evidence="12">
    <location>
        <begin position="111"/>
        <end position="134"/>
    </location>
</feature>
<evidence type="ECO:0000256" key="3">
    <source>
        <dbReference type="ARBA" id="ARBA00022676"/>
    </source>
</evidence>
<dbReference type="GO" id="GO:0008360">
    <property type="term" value="P:regulation of cell shape"/>
    <property type="evidence" value="ECO:0007669"/>
    <property type="project" value="UniProtKB-KW"/>
</dbReference>
<dbReference type="GO" id="GO:0009274">
    <property type="term" value="C:peptidoglycan-based cell wall"/>
    <property type="evidence" value="ECO:0007669"/>
    <property type="project" value="InterPro"/>
</dbReference>
<dbReference type="GO" id="GO:0071555">
    <property type="term" value="P:cell wall organization"/>
    <property type="evidence" value="ECO:0007669"/>
    <property type="project" value="UniProtKB-KW"/>
</dbReference>
<keyword evidence="8 11" id="KW-1133">Transmembrane helix</keyword>
<dbReference type="PANTHER" id="PTHR30400">
    <property type="entry name" value="MONOFUNCTIONAL BIOSYNTHETIC PEPTIDOGLYCAN TRANSGLYCOSYLASE"/>
    <property type="match status" value="1"/>
</dbReference>
<dbReference type="GO" id="GO:0008955">
    <property type="term" value="F:peptidoglycan glycosyltransferase activity"/>
    <property type="evidence" value="ECO:0007669"/>
    <property type="project" value="UniProtKB-UniRule"/>
</dbReference>
<keyword evidence="10 11" id="KW-0961">Cell wall biogenesis/degradation</keyword>
<evidence type="ECO:0000256" key="1">
    <source>
        <dbReference type="ARBA" id="ARBA00022475"/>
    </source>
</evidence>
<protein>
    <recommendedName>
        <fullName evidence="11">Biosynthetic peptidoglycan transglycosylase</fullName>
        <ecNumber evidence="11">2.4.99.28</ecNumber>
    </recommendedName>
    <alternativeName>
        <fullName evidence="11">Glycan polymerase</fullName>
    </alternativeName>
    <alternativeName>
        <fullName evidence="11">Peptidoglycan glycosyltransferase MtgA</fullName>
        <shortName evidence="11">PGT</shortName>
    </alternativeName>
</protein>
<dbReference type="InterPro" id="IPR023346">
    <property type="entry name" value="Lysozyme-like_dom_sf"/>
</dbReference>
<evidence type="ECO:0000256" key="5">
    <source>
        <dbReference type="ARBA" id="ARBA00022692"/>
    </source>
</evidence>
<evidence type="ECO:0000259" key="13">
    <source>
        <dbReference type="Pfam" id="PF00912"/>
    </source>
</evidence>
<dbReference type="KEGG" id="dvm:DvMF_1041"/>
<sequence length="431" mass="46245">MSSHHPSRRDHAPSTSAADLPDIQLPAPQSEGSLTGRALHGVGWLVGRVLRGVALGLTMAVTATGRGIYGALRWLAVSVWRMARGLWAIIAHVVGAMLGRKGGKVAGSPDKTGPAGTVGPAGPAPPDGKSGSPGRSQAADGRQRDAGGNPETGQHEAPAAFPEGTDRSASPYLSMQPPAMSPTPARKMPQGPTRPRAPRSGWPLAVRLVLLVALLMGGDIARYAVWPPVATLAKQNPAVTSFMEYRQEQWARQGRGPSYRQIWVGLGNISRNLVLAVTIAEDDKFWQHEGFDLDGMEEAFLRNIEEGRIAAGGSTITQQLAKNLWFTPEKSLSRKAKEAIMAWRLERELSKKRILELYLNVVEWGDGVFGAEAAARHHFGKSAAALTPWEAARLAAVLPNPLRWSPTGTSRGVQVRASIIHSRMERRMGGG</sequence>
<comment type="function">
    <text evidence="11">Peptidoglycan polymerase that catalyzes glycan chain elongation from lipid-linked precursors.</text>
</comment>
<keyword evidence="6 11" id="KW-0133">Cell shape</keyword>
<keyword evidence="1 11" id="KW-1003">Cell membrane</keyword>
<dbReference type="PANTHER" id="PTHR30400:SF0">
    <property type="entry name" value="BIOSYNTHETIC PEPTIDOGLYCAN TRANSGLYCOSYLASE"/>
    <property type="match status" value="1"/>
</dbReference>
<dbReference type="InterPro" id="IPR036950">
    <property type="entry name" value="PBP_transglycosylase"/>
</dbReference>
<keyword evidence="3 11" id="KW-0328">Glycosyltransferase</keyword>
<evidence type="ECO:0000256" key="7">
    <source>
        <dbReference type="ARBA" id="ARBA00022984"/>
    </source>
</evidence>
<gene>
    <name evidence="11" type="primary">mtgA</name>
    <name evidence="14" type="ordered locus">DvMF_1041</name>
</gene>
<dbReference type="GO" id="GO:0016763">
    <property type="term" value="F:pentosyltransferase activity"/>
    <property type="evidence" value="ECO:0007669"/>
    <property type="project" value="InterPro"/>
</dbReference>
<keyword evidence="9 11" id="KW-0472">Membrane</keyword>
<evidence type="ECO:0000256" key="8">
    <source>
        <dbReference type="ARBA" id="ARBA00022989"/>
    </source>
</evidence>
<comment type="pathway">
    <text evidence="11">Cell wall biogenesis; peptidoglycan biosynthesis.</text>
</comment>
<dbReference type="EMBL" id="CP001197">
    <property type="protein sequence ID" value="ACL07996.1"/>
    <property type="molecule type" value="Genomic_DNA"/>
</dbReference>
<evidence type="ECO:0000256" key="2">
    <source>
        <dbReference type="ARBA" id="ARBA00022519"/>
    </source>
</evidence>
<dbReference type="GO" id="GO:0005886">
    <property type="term" value="C:plasma membrane"/>
    <property type="evidence" value="ECO:0007669"/>
    <property type="project" value="UniProtKB-SubCell"/>
</dbReference>
<keyword evidence="4 11" id="KW-0808">Transferase</keyword>
<proteinExistence type="inferred from homology"/>
<evidence type="ECO:0000256" key="4">
    <source>
        <dbReference type="ARBA" id="ARBA00022679"/>
    </source>
</evidence>
<dbReference type="CAZy" id="GT51">
    <property type="family name" value="Glycosyltransferase Family 51"/>
</dbReference>
<evidence type="ECO:0000256" key="6">
    <source>
        <dbReference type="ARBA" id="ARBA00022960"/>
    </source>
</evidence>
<evidence type="ECO:0000256" key="9">
    <source>
        <dbReference type="ARBA" id="ARBA00023136"/>
    </source>
</evidence>
<dbReference type="Pfam" id="PF00912">
    <property type="entry name" value="Transgly"/>
    <property type="match status" value="1"/>
</dbReference>
<keyword evidence="7 11" id="KW-0573">Peptidoglycan synthesis</keyword>
<dbReference type="GO" id="GO:0009252">
    <property type="term" value="P:peptidoglycan biosynthetic process"/>
    <property type="evidence" value="ECO:0007669"/>
    <property type="project" value="UniProtKB-UniRule"/>
</dbReference>
<evidence type="ECO:0000256" key="12">
    <source>
        <dbReference type="SAM" id="MobiDB-lite"/>
    </source>
</evidence>
<feature type="region of interest" description="Disordered" evidence="12">
    <location>
        <begin position="102"/>
        <end position="200"/>
    </location>
</feature>
<evidence type="ECO:0000313" key="14">
    <source>
        <dbReference type="EMBL" id="ACL07996.1"/>
    </source>
</evidence>
<dbReference type="HAMAP" id="MF_00766">
    <property type="entry name" value="PGT_MtgA"/>
    <property type="match status" value="1"/>
</dbReference>
<dbReference type="eggNOG" id="COG0744">
    <property type="taxonomic scope" value="Bacteria"/>
</dbReference>
<dbReference type="UniPathway" id="UPA00219"/>
<reference evidence="14" key="1">
    <citation type="submission" date="2008-10" db="EMBL/GenBank/DDBJ databases">
        <title>Complete sequence of Desulfovibrio vulgaris str. 'Miyazaki F'.</title>
        <authorList>
            <person name="Lucas S."/>
            <person name="Copeland A."/>
            <person name="Lapidus A."/>
            <person name="Glavina del Rio T."/>
            <person name="Dalin E."/>
            <person name="Tice H."/>
            <person name="Bruce D."/>
            <person name="Goodwin L."/>
            <person name="Pitluck S."/>
            <person name="Sims D."/>
            <person name="Brettin T."/>
            <person name="Detter J.C."/>
            <person name="Han C."/>
            <person name="Larimer F."/>
            <person name="Land M."/>
            <person name="Hauser L."/>
            <person name="Kyrpides N."/>
            <person name="Mikhailova N."/>
            <person name="Hazen T.C."/>
            <person name="Richardson P."/>
        </authorList>
    </citation>
    <scope>NUCLEOTIDE SEQUENCE</scope>
    <source>
        <strain evidence="14">Miyazaki F</strain>
    </source>
</reference>
<comment type="catalytic activity">
    <reaction evidence="11">
        <text>[GlcNAc-(1-&gt;4)-Mur2Ac(oyl-L-Ala-gamma-D-Glu-L-Lys-D-Ala-D-Ala)](n)-di-trans,octa-cis-undecaprenyl diphosphate + beta-D-GlcNAc-(1-&gt;4)-Mur2Ac(oyl-L-Ala-gamma-D-Glu-L-Lys-D-Ala-D-Ala)-di-trans,octa-cis-undecaprenyl diphosphate = [GlcNAc-(1-&gt;4)-Mur2Ac(oyl-L-Ala-gamma-D-Glu-L-Lys-D-Ala-D-Ala)](n+1)-di-trans,octa-cis-undecaprenyl diphosphate + di-trans,octa-cis-undecaprenyl diphosphate + H(+)</text>
        <dbReference type="Rhea" id="RHEA:23708"/>
        <dbReference type="Rhea" id="RHEA-COMP:9602"/>
        <dbReference type="Rhea" id="RHEA-COMP:9603"/>
        <dbReference type="ChEBI" id="CHEBI:15378"/>
        <dbReference type="ChEBI" id="CHEBI:58405"/>
        <dbReference type="ChEBI" id="CHEBI:60033"/>
        <dbReference type="ChEBI" id="CHEBI:78435"/>
        <dbReference type="EC" id="2.4.99.28"/>
    </reaction>
</comment>
<dbReference type="SUPFAM" id="SSF53955">
    <property type="entry name" value="Lysozyme-like"/>
    <property type="match status" value="1"/>
</dbReference>
<dbReference type="EC" id="2.4.99.28" evidence="11"/>
<dbReference type="Gene3D" id="1.10.3810.10">
    <property type="entry name" value="Biosynthetic peptidoglycan transglycosylase-like"/>
    <property type="match status" value="1"/>
</dbReference>
<dbReference type="OrthoDB" id="9766909at2"/>
<evidence type="ECO:0000256" key="10">
    <source>
        <dbReference type="ARBA" id="ARBA00023316"/>
    </source>
</evidence>
<dbReference type="InterPro" id="IPR001264">
    <property type="entry name" value="Glyco_trans_51"/>
</dbReference>
<keyword evidence="5 11" id="KW-0812">Transmembrane</keyword>
<accession>B8DPT9</accession>
<name>B8DPT9_NITV9</name>
<dbReference type="AlphaFoldDB" id="B8DPT9"/>
<dbReference type="STRING" id="883.DvMF_1041"/>
<dbReference type="InterPro" id="IPR011812">
    <property type="entry name" value="Pep_trsgly"/>
</dbReference>
<organism evidence="14">
    <name type="scientific">Nitratidesulfovibrio vulgaris (strain DSM 19637 / Miyazaki F)</name>
    <name type="common">Desulfovibrio vulgaris</name>
    <dbReference type="NCBI Taxonomy" id="883"/>
    <lineage>
        <taxon>Bacteria</taxon>
        <taxon>Pseudomonadati</taxon>
        <taxon>Thermodesulfobacteriota</taxon>
        <taxon>Desulfovibrionia</taxon>
        <taxon>Desulfovibrionales</taxon>
        <taxon>Desulfovibrionaceae</taxon>
        <taxon>Nitratidesulfovibrio</taxon>
    </lineage>
</organism>
<keyword evidence="2" id="KW-0997">Cell inner membrane</keyword>
<comment type="similarity">
    <text evidence="11">Belongs to the glycosyltransferase 51 family.</text>
</comment>
<comment type="subcellular location">
    <subcellularLocation>
        <location evidence="11">Cell membrane</location>
        <topology evidence="11">Single-pass membrane protein</topology>
    </subcellularLocation>
</comment>
<feature type="region of interest" description="Disordered" evidence="12">
    <location>
        <begin position="1"/>
        <end position="32"/>
    </location>
</feature>
<evidence type="ECO:0000256" key="11">
    <source>
        <dbReference type="HAMAP-Rule" id="MF_00766"/>
    </source>
</evidence>
<dbReference type="HOGENOM" id="CLU_635742_0_0_7"/>